<evidence type="ECO:0000256" key="3">
    <source>
        <dbReference type="ARBA" id="ARBA00022801"/>
    </source>
</evidence>
<dbReference type="Pfam" id="PF22244">
    <property type="entry name" value="GCE_fung"/>
    <property type="match status" value="1"/>
</dbReference>
<dbReference type="AlphaFoldDB" id="A0AAE3E315"/>
<proteinExistence type="predicted"/>
<keyword evidence="1" id="KW-0719">Serine esterase</keyword>
<dbReference type="Proteomes" id="UP001198200">
    <property type="component" value="Unassembled WGS sequence"/>
</dbReference>
<evidence type="ECO:0000259" key="4">
    <source>
        <dbReference type="Pfam" id="PF22244"/>
    </source>
</evidence>
<dbReference type="GO" id="GO:0052689">
    <property type="term" value="F:carboxylic ester hydrolase activity"/>
    <property type="evidence" value="ECO:0007669"/>
    <property type="project" value="UniProtKB-KW"/>
</dbReference>
<evidence type="ECO:0000256" key="1">
    <source>
        <dbReference type="ARBA" id="ARBA00022487"/>
    </source>
</evidence>
<comment type="caution">
    <text evidence="5">The sequence shown here is derived from an EMBL/GenBank/DDBJ whole genome shotgun (WGS) entry which is preliminary data.</text>
</comment>
<dbReference type="EMBL" id="JAJEQN010000004">
    <property type="protein sequence ID" value="MCC2220457.1"/>
    <property type="molecule type" value="Genomic_DNA"/>
</dbReference>
<sequence>MSEKIYFEPTWELPNPFYKADGSIMSTKAEWEEKRKAYIELLSEMYYGKMPGRPQTLAASELSNETICQNTVCHKVVRLCAQGEEAPVFFNVHVYRPVMPCEEKLIPVVIPAADTLPGEIISMAAEQGFEICSFEIAEAAPDDKEKIWEGGCAKAYPGYTWRALAMWAWLQSRVIDWLETQKDTDVTKTVVTGHSRMGKAALCCGIYDERAAVVAPAGSGCGGMASMRLSGCRLGENIGLSERIGVMLNKERFPYWLMENVADYGTPDGKTRFRENEIPFDANILGACVAPRRLILVEGLDDDWINPFGTQVSWLAASEVFEFLGVKEHSAIHYREGGHAYTKQDWSVVLDFTKVQLCGKEKTTGYKSMRENENKAGYSWRCPKTND</sequence>
<dbReference type="InterPro" id="IPR029058">
    <property type="entry name" value="AB_hydrolase_fold"/>
</dbReference>
<gene>
    <name evidence="5" type="ORF">LKD48_02170</name>
</gene>
<dbReference type="RefSeq" id="WP_308731038.1">
    <property type="nucleotide sequence ID" value="NZ_JAJEQN010000004.1"/>
</dbReference>
<reference evidence="5 6" key="1">
    <citation type="submission" date="2021-10" db="EMBL/GenBank/DDBJ databases">
        <title>Anaerobic single-cell dispensing facilitates the cultivation of human gut bacteria.</title>
        <authorList>
            <person name="Afrizal A."/>
        </authorList>
    </citation>
    <scope>NUCLEOTIDE SEQUENCE [LARGE SCALE GENOMIC DNA]</scope>
    <source>
        <strain evidence="5 6">CLA-AA-H224</strain>
    </source>
</reference>
<keyword evidence="3" id="KW-0378">Hydrolase</keyword>
<accession>A0AAE3E315</accession>
<evidence type="ECO:0000313" key="5">
    <source>
        <dbReference type="EMBL" id="MCC2220457.1"/>
    </source>
</evidence>
<dbReference type="Gene3D" id="3.40.50.1820">
    <property type="entry name" value="alpha/beta hydrolase"/>
    <property type="match status" value="1"/>
</dbReference>
<dbReference type="InterPro" id="IPR054579">
    <property type="entry name" value="GCE-like_dom"/>
</dbReference>
<evidence type="ECO:0000256" key="2">
    <source>
        <dbReference type="ARBA" id="ARBA00022729"/>
    </source>
</evidence>
<dbReference type="SUPFAM" id="SSF53474">
    <property type="entry name" value="alpha/beta-Hydrolases"/>
    <property type="match status" value="1"/>
</dbReference>
<organism evidence="5 6">
    <name type="scientific">Anthropogastromicrobium aceti</name>
    <dbReference type="NCBI Taxonomy" id="2981768"/>
    <lineage>
        <taxon>Bacteria</taxon>
        <taxon>Bacillati</taxon>
        <taxon>Bacillota</taxon>
        <taxon>Clostridia</taxon>
        <taxon>Lachnospirales</taxon>
        <taxon>Lachnospiraceae</taxon>
        <taxon>Anthropogastromicrobium</taxon>
    </lineage>
</organism>
<keyword evidence="2" id="KW-0732">Signal</keyword>
<name>A0AAE3E315_9FIRM</name>
<keyword evidence="6" id="KW-1185">Reference proteome</keyword>
<protein>
    <submittedName>
        <fullName evidence="5">Esterase family protein</fullName>
    </submittedName>
</protein>
<evidence type="ECO:0000313" key="6">
    <source>
        <dbReference type="Proteomes" id="UP001198200"/>
    </source>
</evidence>
<feature type="domain" description="4-O-methyl-glucuronoyl methylesterase-like" evidence="4">
    <location>
        <begin position="90"/>
        <end position="325"/>
    </location>
</feature>